<keyword evidence="2" id="KW-1185">Reference proteome</keyword>
<accession>A0ACB8SFK1</accession>
<proteinExistence type="predicted"/>
<evidence type="ECO:0000313" key="1">
    <source>
        <dbReference type="EMBL" id="KAI0054987.1"/>
    </source>
</evidence>
<sequence>MTQTQSTEDPEYIRLPSWTDHNIPGVDTYYGLSNTMFRGVHTNWSIVGPVVHGIHGAECVRYHTYEAAFEAITAAQEVRDLLTRMQNASIDPMGPASAIATLRAQSPAVSSVQTQLLSSQPSQVMMSQVPPPPPRIPRGGRPRGGWLVFAVAVGRQRGIFATAEEMDAMIKHYPNRRGQGFRTEEEALEWLEVNPA</sequence>
<dbReference type="EMBL" id="MU277322">
    <property type="protein sequence ID" value="KAI0054987.1"/>
    <property type="molecule type" value="Genomic_DNA"/>
</dbReference>
<reference evidence="1" key="1">
    <citation type="submission" date="2021-03" db="EMBL/GenBank/DDBJ databases">
        <authorList>
            <consortium name="DOE Joint Genome Institute"/>
            <person name="Ahrendt S."/>
            <person name="Looney B.P."/>
            <person name="Miyauchi S."/>
            <person name="Morin E."/>
            <person name="Drula E."/>
            <person name="Courty P.E."/>
            <person name="Chicoki N."/>
            <person name="Fauchery L."/>
            <person name="Kohler A."/>
            <person name="Kuo A."/>
            <person name="Labutti K."/>
            <person name="Pangilinan J."/>
            <person name="Lipzen A."/>
            <person name="Riley R."/>
            <person name="Andreopoulos W."/>
            <person name="He G."/>
            <person name="Johnson J."/>
            <person name="Barry K.W."/>
            <person name="Grigoriev I.V."/>
            <person name="Nagy L."/>
            <person name="Hibbett D."/>
            <person name="Henrissat B."/>
            <person name="Matheny P.B."/>
            <person name="Labbe J."/>
            <person name="Martin F."/>
        </authorList>
    </citation>
    <scope>NUCLEOTIDE SEQUENCE</scope>
    <source>
        <strain evidence="1">HHB10654</strain>
    </source>
</reference>
<comment type="caution">
    <text evidence="1">The sequence shown here is derived from an EMBL/GenBank/DDBJ whole genome shotgun (WGS) entry which is preliminary data.</text>
</comment>
<gene>
    <name evidence="1" type="ORF">BV25DRAFT_1922192</name>
</gene>
<dbReference type="Proteomes" id="UP000814140">
    <property type="component" value="Unassembled WGS sequence"/>
</dbReference>
<reference evidence="1" key="2">
    <citation type="journal article" date="2022" name="New Phytol.">
        <title>Evolutionary transition to the ectomycorrhizal habit in the genomes of a hyperdiverse lineage of mushroom-forming fungi.</title>
        <authorList>
            <person name="Looney B."/>
            <person name="Miyauchi S."/>
            <person name="Morin E."/>
            <person name="Drula E."/>
            <person name="Courty P.E."/>
            <person name="Kohler A."/>
            <person name="Kuo A."/>
            <person name="LaButti K."/>
            <person name="Pangilinan J."/>
            <person name="Lipzen A."/>
            <person name="Riley R."/>
            <person name="Andreopoulos W."/>
            <person name="He G."/>
            <person name="Johnson J."/>
            <person name="Nolan M."/>
            <person name="Tritt A."/>
            <person name="Barry K.W."/>
            <person name="Grigoriev I.V."/>
            <person name="Nagy L.G."/>
            <person name="Hibbett D."/>
            <person name="Henrissat B."/>
            <person name="Matheny P.B."/>
            <person name="Labbe J."/>
            <person name="Martin F.M."/>
        </authorList>
    </citation>
    <scope>NUCLEOTIDE SEQUENCE</scope>
    <source>
        <strain evidence="1">HHB10654</strain>
    </source>
</reference>
<name>A0ACB8SFK1_9AGAM</name>
<evidence type="ECO:0000313" key="2">
    <source>
        <dbReference type="Proteomes" id="UP000814140"/>
    </source>
</evidence>
<protein>
    <submittedName>
        <fullName evidence="1">Uncharacterized protein</fullName>
    </submittedName>
</protein>
<organism evidence="1 2">
    <name type="scientific">Artomyces pyxidatus</name>
    <dbReference type="NCBI Taxonomy" id="48021"/>
    <lineage>
        <taxon>Eukaryota</taxon>
        <taxon>Fungi</taxon>
        <taxon>Dikarya</taxon>
        <taxon>Basidiomycota</taxon>
        <taxon>Agaricomycotina</taxon>
        <taxon>Agaricomycetes</taxon>
        <taxon>Russulales</taxon>
        <taxon>Auriscalpiaceae</taxon>
        <taxon>Artomyces</taxon>
    </lineage>
</organism>